<keyword evidence="8 11" id="KW-1133">Transmembrane helix</keyword>
<comment type="subcellular location">
    <subcellularLocation>
        <location evidence="1">Cell membrane</location>
        <topology evidence="1">Multi-pass membrane protein</topology>
    </subcellularLocation>
</comment>
<dbReference type="InterPro" id="IPR003593">
    <property type="entry name" value="AAA+_ATPase"/>
</dbReference>
<dbReference type="GO" id="GO:0006869">
    <property type="term" value="P:lipid transport"/>
    <property type="evidence" value="ECO:0007669"/>
    <property type="project" value="UniProtKB-KW"/>
</dbReference>
<dbReference type="PANTHER" id="PTHR24221:SF654">
    <property type="entry name" value="ATP-BINDING CASSETTE SUB-FAMILY B MEMBER 6"/>
    <property type="match status" value="1"/>
</dbReference>
<accession>A0A7G5EEI7</accession>
<organism evidence="14 15">
    <name type="scientific">Comamonas piscis</name>
    <dbReference type="NCBI Taxonomy" id="1562974"/>
    <lineage>
        <taxon>Bacteria</taxon>
        <taxon>Pseudomonadati</taxon>
        <taxon>Pseudomonadota</taxon>
        <taxon>Betaproteobacteria</taxon>
        <taxon>Burkholderiales</taxon>
        <taxon>Comamonadaceae</taxon>
        <taxon>Comamonas</taxon>
    </lineage>
</organism>
<dbReference type="AlphaFoldDB" id="A0A7G5EEI7"/>
<evidence type="ECO:0000256" key="11">
    <source>
        <dbReference type="SAM" id="Phobius"/>
    </source>
</evidence>
<evidence type="ECO:0000256" key="6">
    <source>
        <dbReference type="ARBA" id="ARBA00022840"/>
    </source>
</evidence>
<name>A0A7G5EEI7_9BURK</name>
<dbReference type="PANTHER" id="PTHR24221">
    <property type="entry name" value="ATP-BINDING CASSETTE SUB-FAMILY B"/>
    <property type="match status" value="1"/>
</dbReference>
<keyword evidence="10 11" id="KW-0472">Membrane</keyword>
<dbReference type="Proteomes" id="UP000515240">
    <property type="component" value="Chromosome"/>
</dbReference>
<dbReference type="FunFam" id="3.40.50.300:FF:000221">
    <property type="entry name" value="Multidrug ABC transporter ATP-binding protein"/>
    <property type="match status" value="1"/>
</dbReference>
<evidence type="ECO:0000256" key="5">
    <source>
        <dbReference type="ARBA" id="ARBA00022741"/>
    </source>
</evidence>
<dbReference type="KEGG" id="cpis:HS961_05950"/>
<feature type="transmembrane region" description="Helical" evidence="11">
    <location>
        <begin position="260"/>
        <end position="282"/>
    </location>
</feature>
<dbReference type="SUPFAM" id="SSF52540">
    <property type="entry name" value="P-loop containing nucleoside triphosphate hydrolases"/>
    <property type="match status" value="1"/>
</dbReference>
<evidence type="ECO:0000259" key="12">
    <source>
        <dbReference type="PROSITE" id="PS50893"/>
    </source>
</evidence>
<keyword evidence="3" id="KW-1003">Cell membrane</keyword>
<dbReference type="GO" id="GO:0016887">
    <property type="term" value="F:ATP hydrolysis activity"/>
    <property type="evidence" value="ECO:0007669"/>
    <property type="project" value="InterPro"/>
</dbReference>
<evidence type="ECO:0000256" key="10">
    <source>
        <dbReference type="ARBA" id="ARBA00023136"/>
    </source>
</evidence>
<dbReference type="Pfam" id="PF00664">
    <property type="entry name" value="ABC_membrane"/>
    <property type="match status" value="1"/>
</dbReference>
<feature type="transmembrane region" description="Helical" evidence="11">
    <location>
        <begin position="170"/>
        <end position="188"/>
    </location>
</feature>
<dbReference type="GO" id="GO:0005886">
    <property type="term" value="C:plasma membrane"/>
    <property type="evidence" value="ECO:0007669"/>
    <property type="project" value="UniProtKB-SubCell"/>
</dbReference>
<keyword evidence="5" id="KW-0547">Nucleotide-binding</keyword>
<evidence type="ECO:0000313" key="15">
    <source>
        <dbReference type="Proteomes" id="UP000515240"/>
    </source>
</evidence>
<feature type="domain" description="ABC transporter" evidence="12">
    <location>
        <begin position="347"/>
        <end position="580"/>
    </location>
</feature>
<sequence>MHAHDAASAAAPGSGPIRRVLHPIRGRLMAAAALSGLGSMLSLVPLAAMVRMAQLALAEPADTAGIWALLGPALGSLFGAALLMLAGEVLAHMADNQLSHGLRMAAVQRLGQVPLGWFSSRTSGEVKQVLQDDIATLHSLSAHFYTSVARAGGAIVVAVVYLLAQDWRMALIALLPFPGYVWFLRRALQASGAQMSVFAGHMGRIQSAAVAFVAGMPVIKAFGNSGQGMASYQGAVDAFAQAFRDFVRPLVGAMAHAHGMAAPVTVLGFVLAGGCLLGSLGVLAPLDLLPFVLVAPGICAPVLLLHTLLHDLQGATAAAQRVLTLLDTPVLPQPAPSEQQQPLNNHLCFDQVGYAYGPGQQALAGISFQLQPGTVTAIVGPSGAGKTTIARLLLRFFDPTEGRITLGGADLRAIGSAELYQRIGFVLQDVRLIQASLRDNIALGRPGASQADIEAAARAADVHDCIAALPRGYDAVLGEDAQLSGGERQRISIARAVLMYAPILVLDEATAAADADSEAAIQHALSRFAQGRTVLVIAHRLDTVMQADQILVIDEGRLVEQGRHADLLAKGGRYARLWREGGYAAAQEASPC</sequence>
<gene>
    <name evidence="14" type="ORF">HS961_05950</name>
</gene>
<dbReference type="EMBL" id="CP058554">
    <property type="protein sequence ID" value="QMV72412.1"/>
    <property type="molecule type" value="Genomic_DNA"/>
</dbReference>
<dbReference type="RefSeq" id="WP_182326831.1">
    <property type="nucleotide sequence ID" value="NZ_CP058554.1"/>
</dbReference>
<reference evidence="14 15" key="1">
    <citation type="journal article" date="2020" name="G3 (Bethesda)">
        <title>CeMbio - The Caenorhabditis elegans Microbiome Resource.</title>
        <authorList>
            <person name="Dirksen P."/>
            <person name="Assie A."/>
            <person name="Zimmermann J."/>
            <person name="Zhang F."/>
            <person name="Tietje A.M."/>
            <person name="Marsh S.A."/>
            <person name="Felix M.A."/>
            <person name="Shapira M."/>
            <person name="Kaleta C."/>
            <person name="Schulenburg H."/>
            <person name="Samuel B."/>
        </authorList>
    </citation>
    <scope>NUCLEOTIDE SEQUENCE [LARGE SCALE GENOMIC DNA]</scope>
    <source>
        <strain evidence="14 15">BIGb0172</strain>
    </source>
</reference>
<keyword evidence="4 11" id="KW-0812">Transmembrane</keyword>
<feature type="transmembrane region" description="Helical" evidence="11">
    <location>
        <begin position="288"/>
        <end position="309"/>
    </location>
</feature>
<keyword evidence="15" id="KW-1185">Reference proteome</keyword>
<feature type="transmembrane region" description="Helical" evidence="11">
    <location>
        <begin position="28"/>
        <end position="52"/>
    </location>
</feature>
<keyword evidence="2" id="KW-0813">Transport</keyword>
<dbReference type="InterPro" id="IPR003439">
    <property type="entry name" value="ABC_transporter-like_ATP-bd"/>
</dbReference>
<keyword evidence="7" id="KW-1278">Translocase</keyword>
<proteinExistence type="predicted"/>
<dbReference type="InterPro" id="IPR036640">
    <property type="entry name" value="ABC1_TM_sf"/>
</dbReference>
<feature type="transmembrane region" description="Helical" evidence="11">
    <location>
        <begin position="144"/>
        <end position="164"/>
    </location>
</feature>
<keyword evidence="6 14" id="KW-0067">ATP-binding</keyword>
<evidence type="ECO:0000256" key="9">
    <source>
        <dbReference type="ARBA" id="ARBA00023055"/>
    </source>
</evidence>
<dbReference type="InterPro" id="IPR027417">
    <property type="entry name" value="P-loop_NTPase"/>
</dbReference>
<dbReference type="GO" id="GO:0005524">
    <property type="term" value="F:ATP binding"/>
    <property type="evidence" value="ECO:0007669"/>
    <property type="project" value="UniProtKB-KW"/>
</dbReference>
<keyword evidence="9" id="KW-0445">Lipid transport</keyword>
<evidence type="ECO:0000313" key="14">
    <source>
        <dbReference type="EMBL" id="QMV72412.1"/>
    </source>
</evidence>
<dbReference type="Pfam" id="PF00005">
    <property type="entry name" value="ABC_tran"/>
    <property type="match status" value="1"/>
</dbReference>
<dbReference type="PROSITE" id="PS00211">
    <property type="entry name" value="ABC_TRANSPORTER_1"/>
    <property type="match status" value="1"/>
</dbReference>
<dbReference type="InterPro" id="IPR039421">
    <property type="entry name" value="Type_1_exporter"/>
</dbReference>
<evidence type="ECO:0000256" key="3">
    <source>
        <dbReference type="ARBA" id="ARBA00022475"/>
    </source>
</evidence>
<dbReference type="Gene3D" id="3.40.50.300">
    <property type="entry name" value="P-loop containing nucleotide triphosphate hydrolases"/>
    <property type="match status" value="1"/>
</dbReference>
<evidence type="ECO:0000256" key="4">
    <source>
        <dbReference type="ARBA" id="ARBA00022692"/>
    </source>
</evidence>
<dbReference type="GO" id="GO:0140359">
    <property type="term" value="F:ABC-type transporter activity"/>
    <property type="evidence" value="ECO:0007669"/>
    <property type="project" value="InterPro"/>
</dbReference>
<dbReference type="SMART" id="SM00382">
    <property type="entry name" value="AAA"/>
    <property type="match status" value="1"/>
</dbReference>
<evidence type="ECO:0000256" key="8">
    <source>
        <dbReference type="ARBA" id="ARBA00022989"/>
    </source>
</evidence>
<evidence type="ECO:0000256" key="7">
    <source>
        <dbReference type="ARBA" id="ARBA00022967"/>
    </source>
</evidence>
<evidence type="ECO:0000256" key="2">
    <source>
        <dbReference type="ARBA" id="ARBA00022448"/>
    </source>
</evidence>
<feature type="transmembrane region" description="Helical" evidence="11">
    <location>
        <begin position="64"/>
        <end position="86"/>
    </location>
</feature>
<feature type="domain" description="ABC transmembrane type-1" evidence="13">
    <location>
        <begin position="30"/>
        <end position="314"/>
    </location>
</feature>
<evidence type="ECO:0000259" key="13">
    <source>
        <dbReference type="PROSITE" id="PS50929"/>
    </source>
</evidence>
<dbReference type="SUPFAM" id="SSF90123">
    <property type="entry name" value="ABC transporter transmembrane region"/>
    <property type="match status" value="1"/>
</dbReference>
<evidence type="ECO:0000256" key="1">
    <source>
        <dbReference type="ARBA" id="ARBA00004651"/>
    </source>
</evidence>
<dbReference type="InterPro" id="IPR017871">
    <property type="entry name" value="ABC_transporter-like_CS"/>
</dbReference>
<protein>
    <submittedName>
        <fullName evidence="14">ABC transporter ATP-binding protein</fullName>
    </submittedName>
</protein>
<dbReference type="PROSITE" id="PS50929">
    <property type="entry name" value="ABC_TM1F"/>
    <property type="match status" value="1"/>
</dbReference>
<dbReference type="PROSITE" id="PS50893">
    <property type="entry name" value="ABC_TRANSPORTER_2"/>
    <property type="match status" value="1"/>
</dbReference>
<dbReference type="Gene3D" id="1.20.1560.10">
    <property type="entry name" value="ABC transporter type 1, transmembrane domain"/>
    <property type="match status" value="1"/>
</dbReference>
<dbReference type="InterPro" id="IPR011527">
    <property type="entry name" value="ABC1_TM_dom"/>
</dbReference>